<dbReference type="InterPro" id="IPR013783">
    <property type="entry name" value="Ig-like_fold"/>
</dbReference>
<evidence type="ECO:0000259" key="4">
    <source>
        <dbReference type="Pfam" id="PF25023"/>
    </source>
</evidence>
<dbReference type="InterPro" id="IPR032350">
    <property type="entry name" value="Nbr1_FW"/>
</dbReference>
<evidence type="ECO:0000256" key="1">
    <source>
        <dbReference type="ARBA" id="ARBA00022737"/>
    </source>
</evidence>
<evidence type="ECO:0000313" key="5">
    <source>
        <dbReference type="EMBL" id="RDZ27086.1"/>
    </source>
</evidence>
<dbReference type="Pfam" id="PF25023">
    <property type="entry name" value="TEN_YD-shell"/>
    <property type="match status" value="1"/>
</dbReference>
<dbReference type="AlphaFoldDB" id="A0A371JZK0"/>
<feature type="signal peptide" evidence="2">
    <location>
        <begin position="1"/>
        <end position="19"/>
    </location>
</feature>
<keyword evidence="2" id="KW-0732">Signal</keyword>
<name>A0A371JZK0_9GAMM</name>
<dbReference type="Pfam" id="PF17957">
    <property type="entry name" value="Big_7"/>
    <property type="match status" value="2"/>
</dbReference>
<sequence length="1118" mass="119943">MAPLGWLLALLFAAPMAHADCPVPDFNNPDCVIQPPAERDANPSAMSVPTVMQPGRYYPVSVTFRNTGAATWTAGDGYKLGSAGPQDNWTWGLSRVAVPGAIGPQQEATFHFTVRAPDTPGRYTFQWRMLMEGVEWFGPSTSGVWVDVYAGSISASPATCTIPWGANACYTTVSWSSNAPNAKVWYSLPDGSLMTQWASGQNGSAVGGIDTRGLRFHLKSGDLTLATVDASAVPTHNSAPSVALTGPGNNHVYQIGSAVAFTANASDSDDGVQRVEFLIDGVKMGQDTSAPYELHWTGTDGGHSLVARAFDTRGYHTDSAAMWIAANGLPNIALTSPVNGARTTEPASFLLKADASDVDGVQRVEFYANNVLVASDTVAPYEATWSGAGVGTHALHAVAYDVMGASKRSATSSVGVDRLVTGPAGLSRRWVYDAQQRLCKTIDPEAGATVIEYDEVGNVAWSAAGLNLPDPSSCNRTEAAGSGRAVGRSYDGRDRLQALSFPDGRGNQTWEYYADGLPKTVTTSNEAAGQGVVVNTYHYDKRRHLTAEAQAQPGWYSWSSGYGYEPDGHLRWHSYPTGAVIDYAPNALGQPRQVVTSAQTYASNVRYYPNGAISQFTYGNGIVHTMSQNARQLPERSVSAGVLDLRTGYDHVGNVVEIRDLVRGDTYSRWMAYDGLDRLIAAGSCSFGGDCWHRYTYDALNNLKTWSLGGIKDHRYYYDAGNRLTNIQNASGASVIGLGYDPQGNLDNKNGQAYVFDYGNRLRQVTGKEAYRYDALGRRVMSASADWATVRRLSMYNKAGQMIYTEAGNPRKSLEHYYLGESLLAIREIDFSPGVPAVVRYQHTDALGSPVAVTDAAGAVVERTDWEPYGAAIGKPNYDGVGYTGHVMDGASGLTYMQQRYYDEDVGRFLSVDPVTVDTATGFNFNRYGYGNNNPYRFTDPDGRQSEENDKHSVCENGGGYCGERFVAEASDAIMKPLIAGHGAFVRAVEATAAAINDNVGVKFELSGGAVVAGSLTQNLFTSWEGDVSIERGAVGGLQGGLYLENKNPLTLDMPFSTPLDFSSGFSVGAIVGGGVDVDFKGSTAEVKFKGGLSFGAKGKPFSIGTKVLEWNKSPKTK</sequence>
<comment type="caution">
    <text evidence="5">The sequence shown here is derived from an EMBL/GenBank/DDBJ whole genome shotgun (WGS) entry which is preliminary data.</text>
</comment>
<dbReference type="Gene3D" id="2.180.10.10">
    <property type="entry name" value="RHS repeat-associated core"/>
    <property type="match status" value="1"/>
</dbReference>
<organism evidence="5 6">
    <name type="scientific">Lysobacter silvisoli</name>
    <dbReference type="NCBI Taxonomy" id="2293254"/>
    <lineage>
        <taxon>Bacteria</taxon>
        <taxon>Pseudomonadati</taxon>
        <taxon>Pseudomonadota</taxon>
        <taxon>Gammaproteobacteria</taxon>
        <taxon>Lysobacterales</taxon>
        <taxon>Lysobacteraceae</taxon>
        <taxon>Lysobacter</taxon>
    </lineage>
</organism>
<dbReference type="Gene3D" id="2.60.40.10">
    <property type="entry name" value="Immunoglobulins"/>
    <property type="match status" value="3"/>
</dbReference>
<keyword evidence="6" id="KW-1185">Reference proteome</keyword>
<dbReference type="Proteomes" id="UP000264492">
    <property type="component" value="Unassembled WGS sequence"/>
</dbReference>
<dbReference type="InterPro" id="IPR056823">
    <property type="entry name" value="TEN-like_YD-shell"/>
</dbReference>
<dbReference type="InterPro" id="IPR022385">
    <property type="entry name" value="Rhs_assc_core"/>
</dbReference>
<dbReference type="PANTHER" id="PTHR32305">
    <property type="match status" value="1"/>
</dbReference>
<proteinExistence type="predicted"/>
<dbReference type="InterPro" id="IPR050708">
    <property type="entry name" value="T6SS_VgrG/RHS"/>
</dbReference>
<dbReference type="EMBL" id="QTSU01000002">
    <property type="protein sequence ID" value="RDZ27086.1"/>
    <property type="molecule type" value="Genomic_DNA"/>
</dbReference>
<dbReference type="NCBIfam" id="TIGR03696">
    <property type="entry name" value="Rhs_assc_core"/>
    <property type="match status" value="1"/>
</dbReference>
<accession>A0A371JZK0</accession>
<evidence type="ECO:0000259" key="3">
    <source>
        <dbReference type="Pfam" id="PF16158"/>
    </source>
</evidence>
<keyword evidence="1" id="KW-0677">Repeat</keyword>
<feature type="chain" id="PRO_5017009800" evidence="2">
    <location>
        <begin position="20"/>
        <end position="1118"/>
    </location>
</feature>
<evidence type="ECO:0000313" key="6">
    <source>
        <dbReference type="Proteomes" id="UP000264492"/>
    </source>
</evidence>
<dbReference type="Pfam" id="PF16158">
    <property type="entry name" value="N_BRCA1_IG"/>
    <property type="match status" value="1"/>
</dbReference>
<reference evidence="5 6" key="1">
    <citation type="submission" date="2018-08" db="EMBL/GenBank/DDBJ databases">
        <title>Lysobacter sp. zong2l5, whole genome shotgun sequence.</title>
        <authorList>
            <person name="Zhang X."/>
            <person name="Feng G."/>
            <person name="Zhu H."/>
        </authorList>
    </citation>
    <scope>NUCLEOTIDE SEQUENCE [LARGE SCALE GENOMIC DNA]</scope>
    <source>
        <strain evidence="6">zong2l5</strain>
    </source>
</reference>
<feature type="domain" description="Teneurin-like YD-shell" evidence="4">
    <location>
        <begin position="642"/>
        <end position="935"/>
    </location>
</feature>
<dbReference type="PANTHER" id="PTHR32305:SF15">
    <property type="entry name" value="PROTEIN RHSA-RELATED"/>
    <property type="match status" value="1"/>
</dbReference>
<gene>
    <name evidence="5" type="ORF">DX914_12540</name>
</gene>
<evidence type="ECO:0000256" key="2">
    <source>
        <dbReference type="SAM" id="SignalP"/>
    </source>
</evidence>
<feature type="domain" description="Nbr1 FW" evidence="3">
    <location>
        <begin position="50"/>
        <end position="148"/>
    </location>
</feature>
<protein>
    <submittedName>
        <fullName evidence="5">Uncharacterized protein</fullName>
    </submittedName>
</protein>